<dbReference type="InterPro" id="IPR001789">
    <property type="entry name" value="Sig_transdc_resp-reg_receiver"/>
</dbReference>
<dbReference type="Pfam" id="PF06580">
    <property type="entry name" value="His_kinase"/>
    <property type="match status" value="1"/>
</dbReference>
<dbReference type="Pfam" id="PF03704">
    <property type="entry name" value="BTAD"/>
    <property type="match status" value="1"/>
</dbReference>
<evidence type="ECO:0000259" key="4">
    <source>
        <dbReference type="PROSITE" id="PS50110"/>
    </source>
</evidence>
<evidence type="ECO:0000313" key="5">
    <source>
        <dbReference type="EMBL" id="KAG2884493.1"/>
    </source>
</evidence>
<gene>
    <name evidence="5" type="ORF">PC117_g25816</name>
</gene>
<feature type="domain" description="Response regulatory" evidence="4">
    <location>
        <begin position="3"/>
        <end position="120"/>
    </location>
</feature>
<name>A0A8T1AQ59_9STRA</name>
<dbReference type="PANTHER" id="PTHR34220">
    <property type="entry name" value="SENSOR HISTIDINE KINASE YPDA"/>
    <property type="match status" value="1"/>
</dbReference>
<dbReference type="InterPro" id="IPR016032">
    <property type="entry name" value="Sig_transdc_resp-reg_C-effctor"/>
</dbReference>
<dbReference type="InterPro" id="IPR010559">
    <property type="entry name" value="Sig_transdc_His_kin_internal"/>
</dbReference>
<dbReference type="InterPro" id="IPR003594">
    <property type="entry name" value="HATPase_dom"/>
</dbReference>
<dbReference type="InterPro" id="IPR036890">
    <property type="entry name" value="HATPase_C_sf"/>
</dbReference>
<dbReference type="SMART" id="SM00387">
    <property type="entry name" value="HATPase_c"/>
    <property type="match status" value="1"/>
</dbReference>
<dbReference type="Gene3D" id="3.30.565.10">
    <property type="entry name" value="Histidine kinase-like ATPase, C-terminal domain"/>
    <property type="match status" value="1"/>
</dbReference>
<dbReference type="PROSITE" id="PS50109">
    <property type="entry name" value="HIS_KIN"/>
    <property type="match status" value="1"/>
</dbReference>
<feature type="domain" description="Histidine kinase" evidence="3">
    <location>
        <begin position="231"/>
        <end position="329"/>
    </location>
</feature>
<dbReference type="InterPro" id="IPR005158">
    <property type="entry name" value="BTAD"/>
</dbReference>
<comment type="caution">
    <text evidence="2">Lacks conserved residue(s) required for the propagation of feature annotation.</text>
</comment>
<protein>
    <recommendedName>
        <fullName evidence="7">Histidine kinase</fullName>
    </recommendedName>
</protein>
<dbReference type="InterPro" id="IPR011006">
    <property type="entry name" value="CheY-like_superfamily"/>
</dbReference>
<organism evidence="5 6">
    <name type="scientific">Phytophthora cactorum</name>
    <dbReference type="NCBI Taxonomy" id="29920"/>
    <lineage>
        <taxon>Eukaryota</taxon>
        <taxon>Sar</taxon>
        <taxon>Stramenopiles</taxon>
        <taxon>Oomycota</taxon>
        <taxon>Peronosporomycetes</taxon>
        <taxon>Peronosporales</taxon>
        <taxon>Peronosporaceae</taxon>
        <taxon>Phytophthora</taxon>
    </lineage>
</organism>
<dbReference type="SMART" id="SM01043">
    <property type="entry name" value="BTAD"/>
    <property type="match status" value="1"/>
</dbReference>
<dbReference type="InterPro" id="IPR036388">
    <property type="entry name" value="WH-like_DNA-bd_sf"/>
</dbReference>
<feature type="domain" description="Response regulatory" evidence="4">
    <location>
        <begin position="313"/>
        <end position="427"/>
    </location>
</feature>
<dbReference type="GO" id="GO:0016020">
    <property type="term" value="C:membrane"/>
    <property type="evidence" value="ECO:0007669"/>
    <property type="project" value="InterPro"/>
</dbReference>
<dbReference type="Gene3D" id="1.25.40.10">
    <property type="entry name" value="Tetratricopeptide repeat domain"/>
    <property type="match status" value="1"/>
</dbReference>
<dbReference type="PROSITE" id="PS50110">
    <property type="entry name" value="RESPONSE_REGULATORY"/>
    <property type="match status" value="2"/>
</dbReference>
<evidence type="ECO:0000256" key="1">
    <source>
        <dbReference type="ARBA" id="ARBA00023125"/>
    </source>
</evidence>
<dbReference type="GO" id="GO:0000155">
    <property type="term" value="F:phosphorelay sensor kinase activity"/>
    <property type="evidence" value="ECO:0007669"/>
    <property type="project" value="InterPro"/>
</dbReference>
<dbReference type="Pfam" id="PF00072">
    <property type="entry name" value="Response_reg"/>
    <property type="match status" value="2"/>
</dbReference>
<evidence type="ECO:0008006" key="7">
    <source>
        <dbReference type="Google" id="ProtNLM"/>
    </source>
</evidence>
<dbReference type="Gene3D" id="3.40.50.2300">
    <property type="match status" value="2"/>
</dbReference>
<dbReference type="GO" id="GO:0003677">
    <property type="term" value="F:DNA binding"/>
    <property type="evidence" value="ECO:0007669"/>
    <property type="project" value="UniProtKB-KW"/>
</dbReference>
<dbReference type="PANTHER" id="PTHR34220:SF7">
    <property type="entry name" value="SENSOR HISTIDINE KINASE YPDA"/>
    <property type="match status" value="1"/>
</dbReference>
<keyword evidence="1" id="KW-0238">DNA-binding</keyword>
<comment type="caution">
    <text evidence="5">The sequence shown here is derived from an EMBL/GenBank/DDBJ whole genome shotgun (WGS) entry which is preliminary data.</text>
</comment>
<evidence type="ECO:0000313" key="6">
    <source>
        <dbReference type="Proteomes" id="UP000736787"/>
    </source>
</evidence>
<dbReference type="InterPro" id="IPR005467">
    <property type="entry name" value="His_kinase_dom"/>
</dbReference>
<dbReference type="SUPFAM" id="SSF48452">
    <property type="entry name" value="TPR-like"/>
    <property type="match status" value="1"/>
</dbReference>
<dbReference type="SUPFAM" id="SSF52172">
    <property type="entry name" value="CheY-like"/>
    <property type="match status" value="2"/>
</dbReference>
<reference evidence="5" key="1">
    <citation type="submission" date="2018-10" db="EMBL/GenBank/DDBJ databases">
        <title>Effector identification in a new, highly contiguous assembly of the strawberry crown rot pathogen Phytophthora cactorum.</title>
        <authorList>
            <person name="Armitage A.D."/>
            <person name="Nellist C.F."/>
            <person name="Bates H."/>
            <person name="Vickerstaff R.J."/>
            <person name="Harrison R.J."/>
        </authorList>
    </citation>
    <scope>NUCLEOTIDE SEQUENCE</scope>
    <source>
        <strain evidence="5">4040</strain>
    </source>
</reference>
<evidence type="ECO:0000256" key="2">
    <source>
        <dbReference type="PROSITE-ProRule" id="PRU00169"/>
    </source>
</evidence>
<accession>A0A8T1AQ59</accession>
<dbReference type="InterPro" id="IPR011990">
    <property type="entry name" value="TPR-like_helical_dom_sf"/>
</dbReference>
<dbReference type="Proteomes" id="UP000736787">
    <property type="component" value="Unassembled WGS sequence"/>
</dbReference>
<dbReference type="SUPFAM" id="SSF55874">
    <property type="entry name" value="ATPase domain of HSP90 chaperone/DNA topoisomerase II/histidine kinase"/>
    <property type="match status" value="1"/>
</dbReference>
<feature type="modified residue" description="4-aspartylphosphate" evidence="2">
    <location>
        <position position="364"/>
    </location>
</feature>
<dbReference type="Gene3D" id="1.10.10.10">
    <property type="entry name" value="Winged helix-like DNA-binding domain superfamily/Winged helix DNA-binding domain"/>
    <property type="match status" value="1"/>
</dbReference>
<sequence>MYHIMIVDDDALNLNLLLPILNLDDYRVTVVRNPEEIMQSMHPLDEMDLIVVNRTLSGISGTVICSKIREQYTMFELPILLLISAWQGDRALETGLAGANDFLRKPVEGSELRVRVRTLLQMKRSVAERIRMELAFLQAQIKPHFLFNTLNSIAALSKSKPAQMNELLNELGNYLRESFRFDNTNPLTPFDRELKLVQSYLHIEKVRFDDWLDFKIEVLTSTNFRVPPLTIQPLVENAVRHGIMRRAEGGRILIRVTRDEHFILITVKDDGVGMSTETLERIMQGPTVEGGIGIRNIERRLKQLFGWGLLIHSSLEQGTEIQVRLPIEKELERISDLDIIGKYRSPRQALEHIVQVRPNVVFLDIEMPEMSGIELAERILQQLPATKIVFVTVYDEYAVKAFELNSLDYLLKPLQTERLEKTIHRLLLTSDPTERFPDSQVILHCLGPLQFEKAGSPPITIRWKTFKAQELFSFLLQYRDKPVRKQVLLEQLWPEIEWKRGVTQLYTAIYQIRKQLQAEQVNIQISNLDEGYMLQLNGASLDMDTWEKRVAEAPAVTALTMDLHLQISSLYKGPYLGETTYLWAEMERRRLRNLWLRHEKQIADYYIAARQDEDAVAHYLKIQRMVPDEENIYVVLMNLYHRLGDRRSVEVQYSLLCRMLSQEMDMLPHPAVQEWFESWKSNRST</sequence>
<proteinExistence type="predicted"/>
<dbReference type="AlphaFoldDB" id="A0A8T1AQ59"/>
<keyword evidence="2" id="KW-0597">Phosphoprotein</keyword>
<dbReference type="InterPro" id="IPR050640">
    <property type="entry name" value="Bact_2-comp_sensor_kinase"/>
</dbReference>
<dbReference type="SMART" id="SM00448">
    <property type="entry name" value="REC"/>
    <property type="match status" value="2"/>
</dbReference>
<dbReference type="SUPFAM" id="SSF46894">
    <property type="entry name" value="C-terminal effector domain of the bipartite response regulators"/>
    <property type="match status" value="1"/>
</dbReference>
<dbReference type="EMBL" id="RCMK01002126">
    <property type="protein sequence ID" value="KAG2884493.1"/>
    <property type="molecule type" value="Genomic_DNA"/>
</dbReference>
<evidence type="ECO:0000259" key="3">
    <source>
        <dbReference type="PROSITE" id="PS50109"/>
    </source>
</evidence>
<dbReference type="GO" id="GO:0006355">
    <property type="term" value="P:regulation of DNA-templated transcription"/>
    <property type="evidence" value="ECO:0007669"/>
    <property type="project" value="InterPro"/>
</dbReference>